<feature type="signal peptide" evidence="2">
    <location>
        <begin position="1"/>
        <end position="16"/>
    </location>
</feature>
<feature type="transmembrane region" description="Helical" evidence="1">
    <location>
        <begin position="61"/>
        <end position="88"/>
    </location>
</feature>
<reference evidence="3" key="1">
    <citation type="submission" date="2021-01" db="EMBL/GenBank/DDBJ databases">
        <authorList>
            <person name="Li R."/>
            <person name="Bekaert M."/>
        </authorList>
    </citation>
    <scope>NUCLEOTIDE SEQUENCE</scope>
    <source>
        <strain evidence="3">Farmed</strain>
    </source>
</reference>
<evidence type="ECO:0008006" key="5">
    <source>
        <dbReference type="Google" id="ProtNLM"/>
    </source>
</evidence>
<name>A0A812AW07_ACAPH</name>
<accession>A0A812AW07</accession>
<feature type="transmembrane region" description="Helical" evidence="1">
    <location>
        <begin position="144"/>
        <end position="160"/>
    </location>
</feature>
<keyword evidence="2" id="KW-0732">Signal</keyword>
<proteinExistence type="predicted"/>
<feature type="transmembrane region" description="Helical" evidence="1">
    <location>
        <begin position="181"/>
        <end position="208"/>
    </location>
</feature>
<keyword evidence="4" id="KW-1185">Reference proteome</keyword>
<dbReference type="AlphaFoldDB" id="A0A812AW07"/>
<gene>
    <name evidence="3" type="ORF">SPHA_4787</name>
</gene>
<comment type="caution">
    <text evidence="3">The sequence shown here is derived from an EMBL/GenBank/DDBJ whole genome shotgun (WGS) entry which is preliminary data.</text>
</comment>
<evidence type="ECO:0000256" key="1">
    <source>
        <dbReference type="SAM" id="Phobius"/>
    </source>
</evidence>
<feature type="transmembrane region" description="Helical" evidence="1">
    <location>
        <begin position="120"/>
        <end position="138"/>
    </location>
</feature>
<feature type="chain" id="PRO_5032693474" description="NADH dehydrogenase subunit 2" evidence="2">
    <location>
        <begin position="17"/>
        <end position="239"/>
    </location>
</feature>
<feature type="transmembrane region" description="Helical" evidence="1">
    <location>
        <begin position="214"/>
        <end position="235"/>
    </location>
</feature>
<evidence type="ECO:0000256" key="2">
    <source>
        <dbReference type="SAM" id="SignalP"/>
    </source>
</evidence>
<evidence type="ECO:0000313" key="3">
    <source>
        <dbReference type="EMBL" id="CAE1156472.1"/>
    </source>
</evidence>
<keyword evidence="1" id="KW-0472">Membrane</keyword>
<keyword evidence="1" id="KW-0812">Transmembrane</keyword>
<organism evidence="3 4">
    <name type="scientific">Acanthosepion pharaonis</name>
    <name type="common">Pharaoh cuttlefish</name>
    <name type="synonym">Sepia pharaonis</name>
    <dbReference type="NCBI Taxonomy" id="158019"/>
    <lineage>
        <taxon>Eukaryota</taxon>
        <taxon>Metazoa</taxon>
        <taxon>Spiralia</taxon>
        <taxon>Lophotrochozoa</taxon>
        <taxon>Mollusca</taxon>
        <taxon>Cephalopoda</taxon>
        <taxon>Coleoidea</taxon>
        <taxon>Decapodiformes</taxon>
        <taxon>Sepiida</taxon>
        <taxon>Sepiina</taxon>
        <taxon>Sepiidae</taxon>
        <taxon>Acanthosepion</taxon>
    </lineage>
</organism>
<feature type="transmembrane region" description="Helical" evidence="1">
    <location>
        <begin position="94"/>
        <end position="113"/>
    </location>
</feature>
<feature type="transmembrane region" description="Helical" evidence="1">
    <location>
        <begin position="30"/>
        <end position="54"/>
    </location>
</feature>
<evidence type="ECO:0000313" key="4">
    <source>
        <dbReference type="Proteomes" id="UP000597762"/>
    </source>
</evidence>
<keyword evidence="1" id="KW-1133">Transmembrane helix</keyword>
<sequence length="239" mass="28196">MVSLSLSLSFPSFCLSFSFLLSLHSSPLSLIVFSCFFHYFCILISLVFFLPFCFPSEFSSFYIYCPHFFLICLLSLQKSCLFSFLIYFYLFAYLFIYFGFLLVFLLDLFLFFLSFFIPDFFFVLSLSFMIFFLFSIAILSINSIFTLLLAPFDCLCLFYFRPSLQTSISISLSLSLSSLALYFWPYFIFLSFFLLLSISNFTIFFILFYSVSPFFAISFLSLFYLPLTFCFQPFLCTRF</sequence>
<dbReference type="Proteomes" id="UP000597762">
    <property type="component" value="Unassembled WGS sequence"/>
</dbReference>
<dbReference type="EMBL" id="CAHIKZ030000156">
    <property type="protein sequence ID" value="CAE1156472.1"/>
    <property type="molecule type" value="Genomic_DNA"/>
</dbReference>
<protein>
    <recommendedName>
        <fullName evidence="5">NADH dehydrogenase subunit 2</fullName>
    </recommendedName>
</protein>